<reference evidence="2" key="1">
    <citation type="submission" date="2019-03" db="EMBL/GenBank/DDBJ databases">
        <authorList>
            <person name="Mank J."/>
            <person name="Almeida P."/>
        </authorList>
    </citation>
    <scope>NUCLEOTIDE SEQUENCE</scope>
    <source>
        <strain evidence="2">78183</strain>
    </source>
</reference>
<evidence type="ECO:0000313" key="2">
    <source>
        <dbReference type="EMBL" id="VFU29750.1"/>
    </source>
</evidence>
<sequence>MHTYITSIVSIANYYIGTSYHFIPFKDLSSNLTGKPSFILLQPPSSSARKPCPSPNKSLARPEKQGTYTGPSPQNATSQPYLLHR</sequence>
<evidence type="ECO:0000256" key="1">
    <source>
        <dbReference type="SAM" id="MobiDB-lite"/>
    </source>
</evidence>
<name>A0A6N2KNT7_SALVM</name>
<protein>
    <submittedName>
        <fullName evidence="2">Uncharacterized protein</fullName>
    </submittedName>
</protein>
<feature type="compositionally biased region" description="Polar residues" evidence="1">
    <location>
        <begin position="66"/>
        <end position="85"/>
    </location>
</feature>
<accession>A0A6N2KNT7</accession>
<feature type="region of interest" description="Disordered" evidence="1">
    <location>
        <begin position="42"/>
        <end position="85"/>
    </location>
</feature>
<dbReference type="AlphaFoldDB" id="A0A6N2KNT7"/>
<organism evidence="2">
    <name type="scientific">Salix viminalis</name>
    <name type="common">Common osier</name>
    <name type="synonym">Basket willow</name>
    <dbReference type="NCBI Taxonomy" id="40686"/>
    <lineage>
        <taxon>Eukaryota</taxon>
        <taxon>Viridiplantae</taxon>
        <taxon>Streptophyta</taxon>
        <taxon>Embryophyta</taxon>
        <taxon>Tracheophyta</taxon>
        <taxon>Spermatophyta</taxon>
        <taxon>Magnoliopsida</taxon>
        <taxon>eudicotyledons</taxon>
        <taxon>Gunneridae</taxon>
        <taxon>Pentapetalae</taxon>
        <taxon>rosids</taxon>
        <taxon>fabids</taxon>
        <taxon>Malpighiales</taxon>
        <taxon>Salicaceae</taxon>
        <taxon>Saliceae</taxon>
        <taxon>Salix</taxon>
    </lineage>
</organism>
<dbReference type="EMBL" id="CAADRP010000557">
    <property type="protein sequence ID" value="VFU29750.1"/>
    <property type="molecule type" value="Genomic_DNA"/>
</dbReference>
<proteinExistence type="predicted"/>
<gene>
    <name evidence="2" type="ORF">SVIM_LOCUS110116</name>
</gene>